<evidence type="ECO:0000256" key="8">
    <source>
        <dbReference type="ARBA" id="ARBA00022848"/>
    </source>
</evidence>
<evidence type="ECO:0000256" key="3">
    <source>
        <dbReference type="ARBA" id="ARBA00004586"/>
    </source>
</evidence>
<dbReference type="InterPro" id="IPR050196">
    <property type="entry name" value="Cytochrome_P450_Monoox"/>
</dbReference>
<reference evidence="13" key="1">
    <citation type="submission" date="2021-06" db="EMBL/GenBank/DDBJ databases">
        <authorList>
            <person name="Hodson N. C."/>
            <person name="Mongue J. A."/>
            <person name="Jaron S. K."/>
        </authorList>
    </citation>
    <scope>NUCLEOTIDE SEQUENCE</scope>
</reference>
<dbReference type="InterPro" id="IPR017972">
    <property type="entry name" value="Cyt_P450_CS"/>
</dbReference>
<evidence type="ECO:0000256" key="6">
    <source>
        <dbReference type="ARBA" id="ARBA00022723"/>
    </source>
</evidence>
<organism evidence="13 14">
    <name type="scientific">Allacma fusca</name>
    <dbReference type="NCBI Taxonomy" id="39272"/>
    <lineage>
        <taxon>Eukaryota</taxon>
        <taxon>Metazoa</taxon>
        <taxon>Ecdysozoa</taxon>
        <taxon>Arthropoda</taxon>
        <taxon>Hexapoda</taxon>
        <taxon>Collembola</taxon>
        <taxon>Symphypleona</taxon>
        <taxon>Sminthuridae</taxon>
        <taxon>Allacma</taxon>
    </lineage>
</organism>
<dbReference type="GO" id="GO:0016705">
    <property type="term" value="F:oxidoreductase activity, acting on paired donors, with incorporation or reduction of molecular oxygen"/>
    <property type="evidence" value="ECO:0007669"/>
    <property type="project" value="InterPro"/>
</dbReference>
<evidence type="ECO:0000256" key="10">
    <source>
        <dbReference type="ARBA" id="ARBA00023004"/>
    </source>
</evidence>
<dbReference type="PANTHER" id="PTHR24291:SF189">
    <property type="entry name" value="CYTOCHROME P450 4C3-RELATED"/>
    <property type="match status" value="1"/>
</dbReference>
<comment type="subcellular location">
    <subcellularLocation>
        <location evidence="3">Endoplasmic reticulum membrane</location>
    </subcellularLocation>
    <subcellularLocation>
        <location evidence="2">Microsome membrane</location>
    </subcellularLocation>
</comment>
<keyword evidence="14" id="KW-1185">Reference proteome</keyword>
<dbReference type="GO" id="GO:0005506">
    <property type="term" value="F:iron ion binding"/>
    <property type="evidence" value="ECO:0007669"/>
    <property type="project" value="InterPro"/>
</dbReference>
<dbReference type="GO" id="GO:0020037">
    <property type="term" value="F:heme binding"/>
    <property type="evidence" value="ECO:0007669"/>
    <property type="project" value="InterPro"/>
</dbReference>
<sequence length="114" mass="13189">KEFIIPKGTDVVLLSMSIHRNAEVFPEPEHFNPERFLPDNCTQRNPFAYIPFSAGPRNCIGQKFAMMEEKIVLANIFRNFKVESVQKPEDVTVMMEVVTRPKDGLKVRIIPREE</sequence>
<keyword evidence="5 12" id="KW-0349">Heme</keyword>
<comment type="caution">
    <text evidence="13">The sequence shown here is derived from an EMBL/GenBank/DDBJ whole genome shotgun (WGS) entry which is preliminary data.</text>
</comment>
<gene>
    <name evidence="13" type="ORF">AFUS01_LOCUS11321</name>
</gene>
<comment type="cofactor">
    <cofactor evidence="1">
        <name>heme</name>
        <dbReference type="ChEBI" id="CHEBI:30413"/>
    </cofactor>
</comment>
<evidence type="ECO:0000256" key="9">
    <source>
        <dbReference type="ARBA" id="ARBA00023002"/>
    </source>
</evidence>
<evidence type="ECO:0000256" key="2">
    <source>
        <dbReference type="ARBA" id="ARBA00004524"/>
    </source>
</evidence>
<evidence type="ECO:0000256" key="12">
    <source>
        <dbReference type="RuleBase" id="RU000461"/>
    </source>
</evidence>
<comment type="similarity">
    <text evidence="4 12">Belongs to the cytochrome P450 family.</text>
</comment>
<evidence type="ECO:0000256" key="7">
    <source>
        <dbReference type="ARBA" id="ARBA00022824"/>
    </source>
</evidence>
<evidence type="ECO:0000256" key="5">
    <source>
        <dbReference type="ARBA" id="ARBA00022617"/>
    </source>
</evidence>
<feature type="non-terminal residue" evidence="13">
    <location>
        <position position="1"/>
    </location>
</feature>
<keyword evidence="7" id="KW-0256">Endoplasmic reticulum</keyword>
<dbReference type="PANTHER" id="PTHR24291">
    <property type="entry name" value="CYTOCHROME P450 FAMILY 4"/>
    <property type="match status" value="1"/>
</dbReference>
<proteinExistence type="inferred from homology"/>
<dbReference type="Proteomes" id="UP000708208">
    <property type="component" value="Unassembled WGS sequence"/>
</dbReference>
<dbReference type="Pfam" id="PF00067">
    <property type="entry name" value="p450"/>
    <property type="match status" value="1"/>
</dbReference>
<keyword evidence="9 12" id="KW-0560">Oxidoreductase</keyword>
<dbReference type="EMBL" id="CAJVCH010086769">
    <property type="protein sequence ID" value="CAG7722152.1"/>
    <property type="molecule type" value="Genomic_DNA"/>
</dbReference>
<dbReference type="PROSITE" id="PS00086">
    <property type="entry name" value="CYTOCHROME_P450"/>
    <property type="match status" value="1"/>
</dbReference>
<keyword evidence="6 12" id="KW-0479">Metal-binding</keyword>
<keyword evidence="10 12" id="KW-0408">Iron</keyword>
<evidence type="ECO:0000256" key="4">
    <source>
        <dbReference type="ARBA" id="ARBA00010617"/>
    </source>
</evidence>
<dbReference type="AlphaFoldDB" id="A0A8J2JPA2"/>
<keyword evidence="11" id="KW-0472">Membrane</keyword>
<dbReference type="InterPro" id="IPR001128">
    <property type="entry name" value="Cyt_P450"/>
</dbReference>
<evidence type="ECO:0000256" key="1">
    <source>
        <dbReference type="ARBA" id="ARBA00001971"/>
    </source>
</evidence>
<protein>
    <recommendedName>
        <fullName evidence="15">Cytochrome P450</fullName>
    </recommendedName>
</protein>
<evidence type="ECO:0008006" key="15">
    <source>
        <dbReference type="Google" id="ProtNLM"/>
    </source>
</evidence>
<dbReference type="OrthoDB" id="1470350at2759"/>
<dbReference type="GO" id="GO:0005789">
    <property type="term" value="C:endoplasmic reticulum membrane"/>
    <property type="evidence" value="ECO:0007669"/>
    <property type="project" value="UniProtKB-SubCell"/>
</dbReference>
<evidence type="ECO:0000256" key="11">
    <source>
        <dbReference type="ARBA" id="ARBA00023136"/>
    </source>
</evidence>
<dbReference type="GO" id="GO:0004497">
    <property type="term" value="F:monooxygenase activity"/>
    <property type="evidence" value="ECO:0007669"/>
    <property type="project" value="UniProtKB-KW"/>
</dbReference>
<keyword evidence="8" id="KW-0492">Microsome</keyword>
<evidence type="ECO:0000313" key="13">
    <source>
        <dbReference type="EMBL" id="CAG7722152.1"/>
    </source>
</evidence>
<accession>A0A8J2JPA2</accession>
<keyword evidence="12" id="KW-0503">Monooxygenase</keyword>
<name>A0A8J2JPA2_9HEXA</name>
<evidence type="ECO:0000313" key="14">
    <source>
        <dbReference type="Proteomes" id="UP000708208"/>
    </source>
</evidence>